<dbReference type="Proteomes" id="UP000675880">
    <property type="component" value="Unassembled WGS sequence"/>
</dbReference>
<dbReference type="Pfam" id="PF02779">
    <property type="entry name" value="Transket_pyr"/>
    <property type="match status" value="1"/>
</dbReference>
<evidence type="ECO:0000256" key="1">
    <source>
        <dbReference type="ARBA" id="ARBA00001913"/>
    </source>
</evidence>
<dbReference type="Pfam" id="PF02780">
    <property type="entry name" value="Transketolase_C"/>
    <property type="match status" value="1"/>
</dbReference>
<dbReference type="InterPro" id="IPR005475">
    <property type="entry name" value="Transketolase-like_Pyr-bd"/>
</dbReference>
<dbReference type="Pfam" id="PF00456">
    <property type="entry name" value="Transketolase_N"/>
    <property type="match status" value="1"/>
</dbReference>
<evidence type="ECO:0000256" key="5">
    <source>
        <dbReference type="ARBA" id="ARBA00007131"/>
    </source>
</evidence>
<comment type="cofactor">
    <cofactor evidence="1">
        <name>Ca(2+)</name>
        <dbReference type="ChEBI" id="CHEBI:29108"/>
    </cofactor>
</comment>
<organism evidence="14 15">
    <name type="scientific">Nitrospira defluvii</name>
    <dbReference type="NCBI Taxonomy" id="330214"/>
    <lineage>
        <taxon>Bacteria</taxon>
        <taxon>Pseudomonadati</taxon>
        <taxon>Nitrospirota</taxon>
        <taxon>Nitrospiria</taxon>
        <taxon>Nitrospirales</taxon>
        <taxon>Nitrospiraceae</taxon>
        <taxon>Nitrospira</taxon>
    </lineage>
</organism>
<dbReference type="InterPro" id="IPR005474">
    <property type="entry name" value="Transketolase_N"/>
</dbReference>
<evidence type="ECO:0000256" key="11">
    <source>
        <dbReference type="ARBA" id="ARBA00022842"/>
    </source>
</evidence>
<proteinExistence type="inferred from homology"/>
<keyword evidence="15" id="KW-1185">Reference proteome</keyword>
<evidence type="ECO:0000256" key="12">
    <source>
        <dbReference type="ARBA" id="ARBA00023052"/>
    </source>
</evidence>
<feature type="domain" description="Transketolase-like pyrimidine-binding" evidence="13">
    <location>
        <begin position="320"/>
        <end position="483"/>
    </location>
</feature>
<dbReference type="SMART" id="SM00861">
    <property type="entry name" value="Transket_pyr"/>
    <property type="match status" value="1"/>
</dbReference>
<comment type="similarity">
    <text evidence="5">Belongs to the transketolase family.</text>
</comment>
<dbReference type="Gene3D" id="3.40.50.970">
    <property type="match status" value="2"/>
</dbReference>
<dbReference type="InterPro" id="IPR049557">
    <property type="entry name" value="Transketolase_CS"/>
</dbReference>
<comment type="subunit">
    <text evidence="6">Homodimer.</text>
</comment>
<dbReference type="InterPro" id="IPR033248">
    <property type="entry name" value="Transketolase_C"/>
</dbReference>
<accession>A0ABN7M198</accession>
<evidence type="ECO:0000256" key="7">
    <source>
        <dbReference type="ARBA" id="ARBA00016662"/>
    </source>
</evidence>
<keyword evidence="8 14" id="KW-0808">Transferase</keyword>
<gene>
    <name evidence="14" type="ORF">NSPZN2_40365</name>
</gene>
<sequence>MTSSSGSAATPDLLTALANKATHLRIESVKATSEAGSGHPSSCCSAADILAVLFFSVMRYEPKNPKAPNSDRFVLSKGHAAPLLYAAWAEAGLFPKSELLKLRTLGSDLEGHPTPRLSFVDMATGSLGQGLPAGVGLAFNAKSIDKTDYRTYVLMGDGESVEGSVWEAAEVARHAGLDNLCAIVDVNRLGQSDPTMLQHDMDAYRARWSGFGWNAIVVDGHDIGALLAAFDEAARTKGRPTVLLAKTFKGRGISFMENHPEWHGKPLKKGEETQKALDELTRQLKPVSVEPQIKASTATKGAPPTKGAMAPAPYKVGDSAATREAFGAALLALGEANSQVVALDADVKNSTYSDKFGKRFPDRFLENFIAEQNMLGAAAGVAACGKIPFVATFAAFFTRAYDFIRMAAISQSNIKLVGTHVGVSIGEDGPSQMGLEDLAMMSAQPGVTVLYPSDAMSMYKLVESAASHKGMVYLRAGRPKTPVIYGAEETFRIGGSKVLRQSAADRLTIVAAGVTLFEALKAHDQLKAAGIATRVVDLYSIVPVDQATLIECARATGGRFLTVEDHYAHGGLGDAVLSALASEGVRVRKLAVREIPRSGKPDELVDHFGIGVRSIVEAAKEIASTANR</sequence>
<comment type="cofactor">
    <cofactor evidence="2">
        <name>Mn(2+)</name>
        <dbReference type="ChEBI" id="CHEBI:29035"/>
    </cofactor>
</comment>
<evidence type="ECO:0000256" key="9">
    <source>
        <dbReference type="ARBA" id="ARBA00022723"/>
    </source>
</evidence>
<dbReference type="CDD" id="cd07033">
    <property type="entry name" value="TPP_PYR_DXS_TK_like"/>
    <property type="match status" value="1"/>
</dbReference>
<protein>
    <recommendedName>
        <fullName evidence="7">Transketolase</fullName>
    </recommendedName>
</protein>
<dbReference type="PROSITE" id="PS00801">
    <property type="entry name" value="TRANSKETOLASE_1"/>
    <property type="match status" value="1"/>
</dbReference>
<name>A0ABN7M198_9BACT</name>
<dbReference type="InterPro" id="IPR009014">
    <property type="entry name" value="Transketo_C/PFOR_II"/>
</dbReference>
<dbReference type="CDD" id="cd02012">
    <property type="entry name" value="TPP_TK"/>
    <property type="match status" value="1"/>
</dbReference>
<dbReference type="InterPro" id="IPR029061">
    <property type="entry name" value="THDP-binding"/>
</dbReference>
<keyword evidence="12" id="KW-0786">Thiamine pyrophosphate</keyword>
<evidence type="ECO:0000256" key="6">
    <source>
        <dbReference type="ARBA" id="ARBA00011738"/>
    </source>
</evidence>
<evidence type="ECO:0000256" key="8">
    <source>
        <dbReference type="ARBA" id="ARBA00022679"/>
    </source>
</evidence>
<comment type="cofactor">
    <cofactor evidence="3">
        <name>Mg(2+)</name>
        <dbReference type="ChEBI" id="CHEBI:18420"/>
    </cofactor>
</comment>
<evidence type="ECO:0000256" key="4">
    <source>
        <dbReference type="ARBA" id="ARBA00001964"/>
    </source>
</evidence>
<evidence type="ECO:0000313" key="14">
    <source>
        <dbReference type="EMBL" id="CAE6772678.1"/>
    </source>
</evidence>
<dbReference type="PROSITE" id="PS00802">
    <property type="entry name" value="TRANSKETOLASE_2"/>
    <property type="match status" value="1"/>
</dbReference>
<comment type="cofactor">
    <cofactor evidence="4">
        <name>thiamine diphosphate</name>
        <dbReference type="ChEBI" id="CHEBI:58937"/>
    </cofactor>
</comment>
<dbReference type="PANTHER" id="PTHR43195">
    <property type="entry name" value="TRANSKETOLASE"/>
    <property type="match status" value="1"/>
</dbReference>
<keyword evidence="11" id="KW-0460">Magnesium</keyword>
<dbReference type="SUPFAM" id="SSF52922">
    <property type="entry name" value="TK C-terminal domain-like"/>
    <property type="match status" value="1"/>
</dbReference>
<evidence type="ECO:0000256" key="3">
    <source>
        <dbReference type="ARBA" id="ARBA00001946"/>
    </source>
</evidence>
<dbReference type="NCBIfam" id="NF004559">
    <property type="entry name" value="PRK05899.2-5"/>
    <property type="match status" value="1"/>
</dbReference>
<reference evidence="14 15" key="1">
    <citation type="submission" date="2021-02" db="EMBL/GenBank/DDBJ databases">
        <authorList>
            <person name="Han P."/>
        </authorList>
    </citation>
    <scope>NUCLEOTIDE SEQUENCE [LARGE SCALE GENOMIC DNA]</scope>
    <source>
        <strain evidence="14">Candidatus Nitrospira sp. ZN2</strain>
    </source>
</reference>
<evidence type="ECO:0000313" key="15">
    <source>
        <dbReference type="Proteomes" id="UP000675880"/>
    </source>
</evidence>
<dbReference type="SUPFAM" id="SSF52518">
    <property type="entry name" value="Thiamin diphosphate-binding fold (THDP-binding)"/>
    <property type="match status" value="2"/>
</dbReference>
<dbReference type="RefSeq" id="WP_213043191.1">
    <property type="nucleotide sequence ID" value="NZ_CAJNBJ010000017.1"/>
</dbReference>
<keyword evidence="10" id="KW-0106">Calcium</keyword>
<evidence type="ECO:0000256" key="10">
    <source>
        <dbReference type="ARBA" id="ARBA00022837"/>
    </source>
</evidence>
<dbReference type="InterPro" id="IPR051424">
    <property type="entry name" value="Transketolase-like"/>
</dbReference>
<keyword evidence="9" id="KW-0479">Metal-binding</keyword>
<dbReference type="PANTHER" id="PTHR43195:SF1">
    <property type="entry name" value="FI06132P-RELATED"/>
    <property type="match status" value="1"/>
</dbReference>
<dbReference type="InterPro" id="IPR020826">
    <property type="entry name" value="Transketolase_BS"/>
</dbReference>
<comment type="caution">
    <text evidence="14">The sequence shown here is derived from an EMBL/GenBank/DDBJ whole genome shotgun (WGS) entry which is preliminary data.</text>
</comment>
<dbReference type="GO" id="GO:0004802">
    <property type="term" value="F:transketolase activity"/>
    <property type="evidence" value="ECO:0007669"/>
    <property type="project" value="UniProtKB-EC"/>
</dbReference>
<dbReference type="Gene3D" id="3.40.50.920">
    <property type="match status" value="1"/>
</dbReference>
<dbReference type="EMBL" id="CAJNBJ010000017">
    <property type="protein sequence ID" value="CAE6772678.1"/>
    <property type="molecule type" value="Genomic_DNA"/>
</dbReference>
<evidence type="ECO:0000259" key="13">
    <source>
        <dbReference type="SMART" id="SM00861"/>
    </source>
</evidence>
<evidence type="ECO:0000256" key="2">
    <source>
        <dbReference type="ARBA" id="ARBA00001936"/>
    </source>
</evidence>